<evidence type="ECO:0000256" key="6">
    <source>
        <dbReference type="SAM" id="Phobius"/>
    </source>
</evidence>
<keyword evidence="4 6" id="KW-0472">Membrane</keyword>
<organism evidence="8 9">
    <name type="scientific">Rubritalea squalenifaciens DSM 18772</name>
    <dbReference type="NCBI Taxonomy" id="1123071"/>
    <lineage>
        <taxon>Bacteria</taxon>
        <taxon>Pseudomonadati</taxon>
        <taxon>Verrucomicrobiota</taxon>
        <taxon>Verrucomicrobiia</taxon>
        <taxon>Verrucomicrobiales</taxon>
        <taxon>Rubritaleaceae</taxon>
        <taxon>Rubritalea</taxon>
    </lineage>
</organism>
<feature type="region of interest" description="Disordered" evidence="5">
    <location>
        <begin position="74"/>
        <end position="114"/>
    </location>
</feature>
<evidence type="ECO:0000256" key="1">
    <source>
        <dbReference type="ARBA" id="ARBA00004370"/>
    </source>
</evidence>
<feature type="domain" description="GYF" evidence="7">
    <location>
        <begin position="6"/>
        <end position="55"/>
    </location>
</feature>
<feature type="transmembrane region" description="Helical" evidence="6">
    <location>
        <begin position="167"/>
        <end position="188"/>
    </location>
</feature>
<dbReference type="Proteomes" id="UP000184510">
    <property type="component" value="Unassembled WGS sequence"/>
</dbReference>
<sequence length="193" mass="21587">MMSREWFYMSAGQKHGPFEESELKSKLVRGDIRFDVLVWSEGMSGWKKVQDIPDFKDVERSLPKAVIPAKKIPPKPVEQAAGPVMGSATEPQESSPGARIPERRESRRRSKPQTGSPYVPNYLVHAIFCTICCCLPFGIAGILYATKVETYVRLGMMDAAWDASNKARMYCLTSIISSVVVFALYFLIGFAQL</sequence>
<dbReference type="AlphaFoldDB" id="A0A1M6E3N6"/>
<gene>
    <name evidence="8" type="ORF">SAMN02745181_0923</name>
</gene>
<evidence type="ECO:0000256" key="3">
    <source>
        <dbReference type="ARBA" id="ARBA00022989"/>
    </source>
</evidence>
<reference evidence="8 9" key="1">
    <citation type="submission" date="2016-11" db="EMBL/GenBank/DDBJ databases">
        <authorList>
            <person name="Jaros S."/>
            <person name="Januszkiewicz K."/>
            <person name="Wedrychowicz H."/>
        </authorList>
    </citation>
    <scope>NUCLEOTIDE SEQUENCE [LARGE SCALE GENOMIC DNA]</scope>
    <source>
        <strain evidence="8 9">DSM 18772</strain>
    </source>
</reference>
<dbReference type="EMBL" id="FQYR01000002">
    <property type="protein sequence ID" value="SHI80117.1"/>
    <property type="molecule type" value="Genomic_DNA"/>
</dbReference>
<evidence type="ECO:0000256" key="5">
    <source>
        <dbReference type="SAM" id="MobiDB-lite"/>
    </source>
</evidence>
<dbReference type="PANTHER" id="PTHR14948">
    <property type="entry name" value="NG5"/>
    <property type="match status" value="1"/>
</dbReference>
<protein>
    <recommendedName>
        <fullName evidence="7">GYF domain-containing protein</fullName>
    </recommendedName>
</protein>
<evidence type="ECO:0000256" key="2">
    <source>
        <dbReference type="ARBA" id="ARBA00022692"/>
    </source>
</evidence>
<feature type="transmembrane region" description="Helical" evidence="6">
    <location>
        <begin position="122"/>
        <end position="146"/>
    </location>
</feature>
<evidence type="ECO:0000313" key="8">
    <source>
        <dbReference type="EMBL" id="SHI80117.1"/>
    </source>
</evidence>
<dbReference type="GO" id="GO:0016020">
    <property type="term" value="C:membrane"/>
    <property type="evidence" value="ECO:0007669"/>
    <property type="project" value="UniProtKB-SubCell"/>
</dbReference>
<evidence type="ECO:0000259" key="7">
    <source>
        <dbReference type="Pfam" id="PF14237"/>
    </source>
</evidence>
<dbReference type="Pfam" id="PF14237">
    <property type="entry name" value="GYF_2"/>
    <property type="match status" value="1"/>
</dbReference>
<comment type="subcellular location">
    <subcellularLocation>
        <location evidence="1">Membrane</location>
    </subcellularLocation>
</comment>
<name>A0A1M6E3N6_9BACT</name>
<keyword evidence="3 6" id="KW-1133">Transmembrane helix</keyword>
<dbReference type="InParanoid" id="A0A1M6E3N6"/>
<evidence type="ECO:0000313" key="9">
    <source>
        <dbReference type="Proteomes" id="UP000184510"/>
    </source>
</evidence>
<keyword evidence="2 6" id="KW-0812">Transmembrane</keyword>
<accession>A0A1M6E3N6</accession>
<keyword evidence="9" id="KW-1185">Reference proteome</keyword>
<dbReference type="InterPro" id="IPR007593">
    <property type="entry name" value="CD225/Dispanin_fam"/>
</dbReference>
<dbReference type="STRING" id="1123071.SAMN02745181_0923"/>
<dbReference type="InterPro" id="IPR051423">
    <property type="entry name" value="CD225/Dispanin"/>
</dbReference>
<dbReference type="Pfam" id="PF04505">
    <property type="entry name" value="CD225"/>
    <property type="match status" value="1"/>
</dbReference>
<dbReference type="InterPro" id="IPR025640">
    <property type="entry name" value="GYF_2"/>
</dbReference>
<proteinExistence type="predicted"/>
<evidence type="ECO:0000256" key="4">
    <source>
        <dbReference type="ARBA" id="ARBA00023136"/>
    </source>
</evidence>
<dbReference type="PANTHER" id="PTHR14948:SF44">
    <property type="entry name" value="PROLINE-RICH TRANSMEMBRANE PROTEIN 1-LIKE"/>
    <property type="match status" value="1"/>
</dbReference>